<sequence>MKRAIVAAAPLSPAALAELKDWLGINTSGEDATLTAQLRAALETCEAFTGQMPLVAECEDVIAVSSEWQKLDVRPVLSITSVEGLANDGTRLALTPAAYALDFRADGTGWLRMLDPGLASRIAVRFSAGLATDWSGLPDGLRHGIVRLAAHQYRQREAGDKGPVPPAAVAALWRPWRGPRLL</sequence>
<gene>
    <name evidence="1" type="ORF">H7F51_05945</name>
</gene>
<dbReference type="EMBL" id="JACLAW010000004">
    <property type="protein sequence ID" value="MBC2665051.1"/>
    <property type="molecule type" value="Genomic_DNA"/>
</dbReference>
<reference evidence="1 2" key="1">
    <citation type="submission" date="2020-08" db="EMBL/GenBank/DDBJ databases">
        <title>The genome sequence of type strain Novosphingobium flavum NBRC 111647.</title>
        <authorList>
            <person name="Liu Y."/>
        </authorList>
    </citation>
    <scope>NUCLEOTIDE SEQUENCE [LARGE SCALE GENOMIC DNA]</scope>
    <source>
        <strain evidence="1 2">NBRC 111647</strain>
    </source>
</reference>
<dbReference type="Proteomes" id="UP000566813">
    <property type="component" value="Unassembled WGS sequence"/>
</dbReference>
<dbReference type="RefSeq" id="WP_185663324.1">
    <property type="nucleotide sequence ID" value="NZ_JACLAW010000004.1"/>
</dbReference>
<evidence type="ECO:0008006" key="3">
    <source>
        <dbReference type="Google" id="ProtNLM"/>
    </source>
</evidence>
<dbReference type="NCBIfam" id="TIGR02215">
    <property type="entry name" value="phage_chp_gp8"/>
    <property type="match status" value="1"/>
</dbReference>
<evidence type="ECO:0000313" key="1">
    <source>
        <dbReference type="EMBL" id="MBC2665051.1"/>
    </source>
</evidence>
<protein>
    <recommendedName>
        <fullName evidence="3">Phage gp6-like head-tail connector protein</fullName>
    </recommendedName>
</protein>
<organism evidence="1 2">
    <name type="scientific">Novosphingobium flavum</name>
    <dbReference type="NCBI Taxonomy" id="1778672"/>
    <lineage>
        <taxon>Bacteria</taxon>
        <taxon>Pseudomonadati</taxon>
        <taxon>Pseudomonadota</taxon>
        <taxon>Alphaproteobacteria</taxon>
        <taxon>Sphingomonadales</taxon>
        <taxon>Sphingomonadaceae</taxon>
        <taxon>Novosphingobium</taxon>
    </lineage>
</organism>
<evidence type="ECO:0000313" key="2">
    <source>
        <dbReference type="Proteomes" id="UP000566813"/>
    </source>
</evidence>
<name>A0A7X1KKZ1_9SPHN</name>
<keyword evidence="2" id="KW-1185">Reference proteome</keyword>
<dbReference type="InterPro" id="IPR011738">
    <property type="entry name" value="Phage_CHP"/>
</dbReference>
<dbReference type="Gene3D" id="1.10.3230.30">
    <property type="entry name" value="Phage gp6-like head-tail connector protein"/>
    <property type="match status" value="1"/>
</dbReference>
<proteinExistence type="predicted"/>
<dbReference type="AlphaFoldDB" id="A0A7X1KKZ1"/>
<comment type="caution">
    <text evidence="1">The sequence shown here is derived from an EMBL/GenBank/DDBJ whole genome shotgun (WGS) entry which is preliminary data.</text>
</comment>
<accession>A0A7X1KKZ1</accession>